<dbReference type="Pfam" id="PF08545">
    <property type="entry name" value="ACP_syn_III"/>
    <property type="match status" value="1"/>
</dbReference>
<evidence type="ECO:0000313" key="2">
    <source>
        <dbReference type="EMBL" id="PAK88833.1"/>
    </source>
</evidence>
<comment type="caution">
    <text evidence="2">The sequence shown here is derived from an EMBL/GenBank/DDBJ whole genome shotgun (WGS) entry which is preliminary data.</text>
</comment>
<dbReference type="Gene3D" id="3.40.47.10">
    <property type="match status" value="2"/>
</dbReference>
<dbReference type="RefSeq" id="WP_095348189.1">
    <property type="nucleotide sequence ID" value="NZ_CP184687.1"/>
</dbReference>
<gene>
    <name evidence="2" type="ORF">B8W88_07585</name>
</gene>
<organism evidence="2 3">
    <name type="scientific">Lactococcus lactis</name>
    <dbReference type="NCBI Taxonomy" id="1358"/>
    <lineage>
        <taxon>Bacteria</taxon>
        <taxon>Bacillati</taxon>
        <taxon>Bacillota</taxon>
        <taxon>Bacilli</taxon>
        <taxon>Lactobacillales</taxon>
        <taxon>Streptococcaceae</taxon>
        <taxon>Lactococcus</taxon>
    </lineage>
</organism>
<dbReference type="SUPFAM" id="SSF53901">
    <property type="entry name" value="Thiolase-like"/>
    <property type="match status" value="2"/>
</dbReference>
<dbReference type="InterPro" id="IPR013751">
    <property type="entry name" value="ACP_syn_III_N"/>
</dbReference>
<feature type="domain" description="Beta-ketoacyl-[acyl-carrier-protein] synthase III N-terminal" evidence="1">
    <location>
        <begin position="114"/>
        <end position="184"/>
    </location>
</feature>
<dbReference type="GO" id="GO:0044550">
    <property type="term" value="P:secondary metabolite biosynthetic process"/>
    <property type="evidence" value="ECO:0007669"/>
    <property type="project" value="TreeGrafter"/>
</dbReference>
<reference evidence="2 3" key="1">
    <citation type="submission" date="2017-04" db="EMBL/GenBank/DDBJ databases">
        <title>Kefir bacterial isolates.</title>
        <authorList>
            <person name="Kim Y."/>
            <person name="Blasche S."/>
            <person name="Patil K.R."/>
        </authorList>
    </citation>
    <scope>NUCLEOTIDE SEQUENCE [LARGE SCALE GENOMIC DNA]</scope>
    <source>
        <strain evidence="2 3">OG2</strain>
    </source>
</reference>
<protein>
    <recommendedName>
        <fullName evidence="1">Beta-ketoacyl-[acyl-carrier-protein] synthase III N-terminal domain-containing protein</fullName>
    </recommendedName>
</protein>
<sequence length="340" mass="37904">MEYYIEGVATYLPEYSISNKDINKLFKIPEEWIEYTTGNTNRYYSFDMASKEIKYSTLDLSVGAVKKVLTESNCKVENIDAIVLSTGTPDNLIPATVNLLAEELKINKISTYQILAGCSGAIQAIDFATALLSRDEISKVLVVGVDSVAKFIDLSRDFRSMKSSELINYVLFGDGAGAAIISKVPSNLRIKKVINQLVGLGESGAQKIKWFGYIPDKPEDMAVKEWHKLFTPVEENYLKISELVPILTEDILSKLDEDNKGKFFLPPQLNKLMTDKIILNSNYKYDDVINVVDKIGNCGNALPYFQLEKLISRIKSGETAVCVSIESSKWVETGMLLEGC</sequence>
<dbReference type="AlphaFoldDB" id="A0AAQ0R2B0"/>
<evidence type="ECO:0000313" key="3">
    <source>
        <dbReference type="Proteomes" id="UP000215635"/>
    </source>
</evidence>
<dbReference type="Proteomes" id="UP000215635">
    <property type="component" value="Unassembled WGS sequence"/>
</dbReference>
<evidence type="ECO:0000259" key="1">
    <source>
        <dbReference type="Pfam" id="PF08545"/>
    </source>
</evidence>
<dbReference type="PANTHER" id="PTHR34069:SF2">
    <property type="entry name" value="BETA-KETOACYL-[ACYL-CARRIER-PROTEIN] SYNTHASE III"/>
    <property type="match status" value="1"/>
</dbReference>
<accession>A0AAQ0R2B0</accession>
<name>A0AAQ0R2B0_9LACT</name>
<dbReference type="GO" id="GO:0006633">
    <property type="term" value="P:fatty acid biosynthetic process"/>
    <property type="evidence" value="ECO:0007669"/>
    <property type="project" value="InterPro"/>
</dbReference>
<dbReference type="PANTHER" id="PTHR34069">
    <property type="entry name" value="3-OXOACYL-[ACYL-CARRIER-PROTEIN] SYNTHASE 3"/>
    <property type="match status" value="1"/>
</dbReference>
<dbReference type="InterPro" id="IPR016039">
    <property type="entry name" value="Thiolase-like"/>
</dbReference>
<dbReference type="GO" id="GO:0004315">
    <property type="term" value="F:3-oxoacyl-[acyl-carrier-protein] synthase activity"/>
    <property type="evidence" value="ECO:0007669"/>
    <property type="project" value="InterPro"/>
</dbReference>
<proteinExistence type="predicted"/>
<dbReference type="EMBL" id="NCWV01000008">
    <property type="protein sequence ID" value="PAK88833.1"/>
    <property type="molecule type" value="Genomic_DNA"/>
</dbReference>